<gene>
    <name evidence="3" type="ORF">GCM10009740_22370</name>
</gene>
<sequence>MTGTPAVTAGPRRPHVDAHDVLAGRSSPEDVCRFLTEAVPVTVATALAPLLPEGAGKLRAVVTRTTLRLGRKLTVGVALSGGAVGTRQAVLTWQSGSAPAPVPADLRSRVSPSLRSPFSTLVPPPGPGGLTVLLAPVDPAFPHLVDVHDPARVARLLRGAGVPGFEDGLRVTALRYRPGQRHVLRLESTDRQHRLFAKCYRDDSGRRALDASSAVAQALSDRSAPAGTARAAGYIPSHRLVLWAGHDGIPLSRVLCAESPGRDERRAQIGRAGAALRAIHDGEVHSGGGRDGAVRDGPVRDGGHRPAWFLGSGRADPAAEAAATRRATEHVRALAPGAGARLDALLAEAVAGLEALPSESGHLVHGDYKGDNLLVDGERLVVLDFDRVSVGDPAADLGKLLADLRWWAQEAGQEAAPFVEAALDGYGLCPPVRVARALHYGVVFQLRAVGRRIPLHRPGWAQAVEACLETTRAAARESAPEAVHASARQTGRGPRGRSR</sequence>
<feature type="domain" description="Aminoglycoside phosphotransferase" evidence="2">
    <location>
        <begin position="184"/>
        <end position="426"/>
    </location>
</feature>
<accession>A0ABP5FQI7</accession>
<dbReference type="Proteomes" id="UP001501285">
    <property type="component" value="Unassembled WGS sequence"/>
</dbReference>
<dbReference type="EMBL" id="BAAANB010000021">
    <property type="protein sequence ID" value="GAA2031917.1"/>
    <property type="molecule type" value="Genomic_DNA"/>
</dbReference>
<proteinExistence type="predicted"/>
<dbReference type="SUPFAM" id="SSF56112">
    <property type="entry name" value="Protein kinase-like (PK-like)"/>
    <property type="match status" value="1"/>
</dbReference>
<protein>
    <recommendedName>
        <fullName evidence="2">Aminoglycoside phosphotransferase domain-containing protein</fullName>
    </recommendedName>
</protein>
<dbReference type="Gene3D" id="3.90.1200.10">
    <property type="match status" value="1"/>
</dbReference>
<comment type="caution">
    <text evidence="3">The sequence shown here is derived from an EMBL/GenBank/DDBJ whole genome shotgun (WGS) entry which is preliminary data.</text>
</comment>
<organism evidence="3 4">
    <name type="scientific">Terrabacter terrae</name>
    <dbReference type="NCBI Taxonomy" id="318434"/>
    <lineage>
        <taxon>Bacteria</taxon>
        <taxon>Bacillati</taxon>
        <taxon>Actinomycetota</taxon>
        <taxon>Actinomycetes</taxon>
        <taxon>Micrococcales</taxon>
        <taxon>Intrasporangiaceae</taxon>
        <taxon>Terrabacter</taxon>
    </lineage>
</organism>
<evidence type="ECO:0000313" key="3">
    <source>
        <dbReference type="EMBL" id="GAA2031917.1"/>
    </source>
</evidence>
<dbReference type="Pfam" id="PF01636">
    <property type="entry name" value="APH"/>
    <property type="match status" value="1"/>
</dbReference>
<reference evidence="4" key="1">
    <citation type="journal article" date="2019" name="Int. J. Syst. Evol. Microbiol.">
        <title>The Global Catalogue of Microorganisms (GCM) 10K type strain sequencing project: providing services to taxonomists for standard genome sequencing and annotation.</title>
        <authorList>
            <consortium name="The Broad Institute Genomics Platform"/>
            <consortium name="The Broad Institute Genome Sequencing Center for Infectious Disease"/>
            <person name="Wu L."/>
            <person name="Ma J."/>
        </authorList>
    </citation>
    <scope>NUCLEOTIDE SEQUENCE [LARGE SCALE GENOMIC DNA]</scope>
    <source>
        <strain evidence="4">JCM 14283</strain>
    </source>
</reference>
<dbReference type="InterPro" id="IPR011009">
    <property type="entry name" value="Kinase-like_dom_sf"/>
</dbReference>
<evidence type="ECO:0000259" key="2">
    <source>
        <dbReference type="Pfam" id="PF01636"/>
    </source>
</evidence>
<feature type="region of interest" description="Disordered" evidence="1">
    <location>
        <begin position="477"/>
        <end position="499"/>
    </location>
</feature>
<keyword evidence="4" id="KW-1185">Reference proteome</keyword>
<evidence type="ECO:0000256" key="1">
    <source>
        <dbReference type="SAM" id="MobiDB-lite"/>
    </source>
</evidence>
<evidence type="ECO:0000313" key="4">
    <source>
        <dbReference type="Proteomes" id="UP001501285"/>
    </source>
</evidence>
<dbReference type="InterPro" id="IPR002575">
    <property type="entry name" value="Aminoglycoside_PTrfase"/>
</dbReference>
<dbReference type="RefSeq" id="WP_343991270.1">
    <property type="nucleotide sequence ID" value="NZ_BAAANB010000021.1"/>
</dbReference>
<name>A0ABP5FQI7_9MICO</name>